<dbReference type="RefSeq" id="WP_166690994.1">
    <property type="nucleotide sequence ID" value="NZ_WAEL01000001.1"/>
</dbReference>
<comment type="caution">
    <text evidence="2">The sequence shown here is derived from an EMBL/GenBank/DDBJ whole genome shotgun (WGS) entry which is preliminary data.</text>
</comment>
<dbReference type="EMBL" id="WAEL01000001">
    <property type="protein sequence ID" value="NID09362.1"/>
    <property type="molecule type" value="Genomic_DNA"/>
</dbReference>
<protein>
    <submittedName>
        <fullName evidence="2">Uncharacterized protein</fullName>
    </submittedName>
</protein>
<sequence length="141" mass="15816">MPPTLSALGQLWATILKLEVIYLYGFLSLLGAAYALGNDEVGLWRKCRAIVGGWVFGFLIASSVIKWQTLDIWSALLYAVGGLIGHLLADTFLDLLRYARANRLTVGFWIWSQFRDILIEQLNVILKRIGTKTTKPTDNES</sequence>
<reference evidence="3" key="2">
    <citation type="submission" date="2023-07" db="EMBL/GenBank/DDBJ databases">
        <authorList>
            <person name="Jung D.-H."/>
        </authorList>
    </citation>
    <scope>NUCLEOTIDE SEQUENCE [LARGE SCALE GENOMIC DNA]</scope>
    <source>
        <strain evidence="3">JA-25</strain>
    </source>
</reference>
<organism evidence="2 3">
    <name type="scientific">Fibrivirga algicola</name>
    <dbReference type="NCBI Taxonomy" id="2950420"/>
    <lineage>
        <taxon>Bacteria</taxon>
        <taxon>Pseudomonadati</taxon>
        <taxon>Bacteroidota</taxon>
        <taxon>Cytophagia</taxon>
        <taxon>Cytophagales</taxon>
        <taxon>Spirosomataceae</taxon>
        <taxon>Fibrivirga</taxon>
    </lineage>
</organism>
<feature type="transmembrane region" description="Helical" evidence="1">
    <location>
        <begin position="73"/>
        <end position="93"/>
    </location>
</feature>
<name>A0ABX0QEG2_9BACT</name>
<feature type="transmembrane region" description="Helical" evidence="1">
    <location>
        <begin position="20"/>
        <end position="37"/>
    </location>
</feature>
<gene>
    <name evidence="2" type="ORF">F7231_04205</name>
</gene>
<reference evidence="3" key="1">
    <citation type="submission" date="2019-09" db="EMBL/GenBank/DDBJ databases">
        <authorList>
            <person name="Jung D.-H."/>
        </authorList>
    </citation>
    <scope>NUCLEOTIDE SEQUENCE [LARGE SCALE GENOMIC DNA]</scope>
    <source>
        <strain evidence="3">JA-25</strain>
    </source>
</reference>
<evidence type="ECO:0000313" key="2">
    <source>
        <dbReference type="EMBL" id="NID09362.1"/>
    </source>
</evidence>
<keyword evidence="1" id="KW-0812">Transmembrane</keyword>
<accession>A0ABX0QEG2</accession>
<proteinExistence type="predicted"/>
<keyword evidence="1" id="KW-1133">Transmembrane helix</keyword>
<evidence type="ECO:0000256" key="1">
    <source>
        <dbReference type="SAM" id="Phobius"/>
    </source>
</evidence>
<feature type="transmembrane region" description="Helical" evidence="1">
    <location>
        <begin position="49"/>
        <end position="67"/>
    </location>
</feature>
<keyword evidence="1" id="KW-0472">Membrane</keyword>
<dbReference type="Proteomes" id="UP000606008">
    <property type="component" value="Unassembled WGS sequence"/>
</dbReference>
<keyword evidence="3" id="KW-1185">Reference proteome</keyword>
<evidence type="ECO:0000313" key="3">
    <source>
        <dbReference type="Proteomes" id="UP000606008"/>
    </source>
</evidence>